<feature type="domain" description="Outer membrane protein assembly factor BamE" evidence="4">
    <location>
        <begin position="57"/>
        <end position="121"/>
    </location>
</feature>
<keyword evidence="2 3" id="KW-0472">Membrane</keyword>
<evidence type="ECO:0000256" key="1">
    <source>
        <dbReference type="ARBA" id="ARBA00022729"/>
    </source>
</evidence>
<dbReference type="InterPro" id="IPR037873">
    <property type="entry name" value="BamE-like"/>
</dbReference>
<accession>A0A381RUN7</accession>
<evidence type="ECO:0000256" key="2">
    <source>
        <dbReference type="ARBA" id="ARBA00023136"/>
    </source>
</evidence>
<evidence type="ECO:0000313" key="5">
    <source>
        <dbReference type="EMBL" id="SUZ95592.1"/>
    </source>
</evidence>
<dbReference type="AlphaFoldDB" id="A0A381RUN7"/>
<name>A0A381RUN7_9ZZZZ</name>
<proteinExistence type="predicted"/>
<keyword evidence="3" id="KW-0812">Transmembrane</keyword>
<keyword evidence="1" id="KW-0732">Signal</keyword>
<organism evidence="5">
    <name type="scientific">marine metagenome</name>
    <dbReference type="NCBI Taxonomy" id="408172"/>
    <lineage>
        <taxon>unclassified sequences</taxon>
        <taxon>metagenomes</taxon>
        <taxon>ecological metagenomes</taxon>
    </lineage>
</organism>
<keyword evidence="3" id="KW-1133">Transmembrane helix</keyword>
<dbReference type="GO" id="GO:0019867">
    <property type="term" value="C:outer membrane"/>
    <property type="evidence" value="ECO:0007669"/>
    <property type="project" value="InterPro"/>
</dbReference>
<dbReference type="Gene3D" id="3.30.1450.10">
    <property type="match status" value="1"/>
</dbReference>
<reference evidence="5" key="1">
    <citation type="submission" date="2018-05" db="EMBL/GenBank/DDBJ databases">
        <authorList>
            <person name="Lanie J.A."/>
            <person name="Ng W.-L."/>
            <person name="Kazmierczak K.M."/>
            <person name="Andrzejewski T.M."/>
            <person name="Davidsen T.M."/>
            <person name="Wayne K.J."/>
            <person name="Tettelin H."/>
            <person name="Glass J.I."/>
            <person name="Rusch D."/>
            <person name="Podicherti R."/>
            <person name="Tsui H.-C.T."/>
            <person name="Winkler M.E."/>
        </authorList>
    </citation>
    <scope>NUCLEOTIDE SEQUENCE</scope>
</reference>
<dbReference type="Pfam" id="PF04355">
    <property type="entry name" value="BamE"/>
    <property type="match status" value="1"/>
</dbReference>
<gene>
    <name evidence="5" type="ORF">METZ01_LOCUS48446</name>
</gene>
<dbReference type="InterPro" id="IPR007450">
    <property type="entry name" value="BamE_dom"/>
</dbReference>
<evidence type="ECO:0000259" key="4">
    <source>
        <dbReference type="Pfam" id="PF04355"/>
    </source>
</evidence>
<evidence type="ECO:0000256" key="3">
    <source>
        <dbReference type="SAM" id="Phobius"/>
    </source>
</evidence>
<feature type="transmembrane region" description="Helical" evidence="3">
    <location>
        <begin position="33"/>
        <end position="51"/>
    </location>
</feature>
<sequence>MEVITIQKRCDMGICYCQASSKRKMHLLNLSKLLILLIGLLFYASACITLGKDFPASNVPSIKVGQTTKSEVRKLFGSPWLSGNQDGELAWTYGNYDYSVIGDRKAKDLVIQFDENGLVTTYTFSTTEHDE</sequence>
<dbReference type="EMBL" id="UINC01002338">
    <property type="protein sequence ID" value="SUZ95592.1"/>
    <property type="molecule type" value="Genomic_DNA"/>
</dbReference>
<protein>
    <recommendedName>
        <fullName evidence="4">Outer membrane protein assembly factor BamE domain-containing protein</fullName>
    </recommendedName>
</protein>